<dbReference type="RefSeq" id="WP_055073489.1">
    <property type="nucleotide sequence ID" value="NZ_CP132968.1"/>
</dbReference>
<name>A0A173UXV4_ANAHA</name>
<dbReference type="InterPro" id="IPR036286">
    <property type="entry name" value="LexA/Signal_pep-like_sf"/>
</dbReference>
<dbReference type="Gene3D" id="2.10.109.10">
    <property type="entry name" value="Umud Fragment, subunit A"/>
    <property type="match status" value="1"/>
</dbReference>
<dbReference type="Proteomes" id="UP001243496">
    <property type="component" value="Chromosome"/>
</dbReference>
<reference evidence="5 6" key="1">
    <citation type="submission" date="2015-09" db="EMBL/GenBank/DDBJ databases">
        <authorList>
            <consortium name="Pathogen Informatics"/>
        </authorList>
    </citation>
    <scope>NUCLEOTIDE SEQUENCE [LARGE SCALE GENOMIC DNA]</scope>
    <source>
        <strain evidence="3 6">2789STDY5834908</strain>
        <strain evidence="2 5">2789STDY5834959</strain>
    </source>
</reference>
<evidence type="ECO:0000313" key="3">
    <source>
        <dbReference type="EMBL" id="CUQ00481.1"/>
    </source>
</evidence>
<evidence type="ECO:0000313" key="4">
    <source>
        <dbReference type="EMBL" id="WMD17265.1"/>
    </source>
</evidence>
<sequence length="146" mass="17465">MRQIANNVYIPVLKDLVEEGKEVSMMISGSSMNPFLIHQRDYILMKKPEEELKAGDMVFFQRRDEAYVMHRIHHINKEGKLFIIGDAQVDMEGPIDKEQVFAIITKVKRKGKWIAPGDFWWEFFEHIWLHLIPFRRFLMKLYGIQR</sequence>
<evidence type="ECO:0000313" key="2">
    <source>
        <dbReference type="EMBL" id="CUN18875.1"/>
    </source>
</evidence>
<dbReference type="CDD" id="cd06462">
    <property type="entry name" value="Peptidase_S24_S26"/>
    <property type="match status" value="1"/>
</dbReference>
<evidence type="ECO:0000313" key="6">
    <source>
        <dbReference type="Proteomes" id="UP000095564"/>
    </source>
</evidence>
<dbReference type="OrthoDB" id="3191897at2"/>
<dbReference type="EMBL" id="CZAU01000034">
    <property type="protein sequence ID" value="CUQ00481.1"/>
    <property type="molecule type" value="Genomic_DNA"/>
</dbReference>
<dbReference type="InterPro" id="IPR015927">
    <property type="entry name" value="Peptidase_S24_S26A/B/C"/>
</dbReference>
<dbReference type="SUPFAM" id="SSF51306">
    <property type="entry name" value="LexA/Signal peptidase"/>
    <property type="match status" value="1"/>
</dbReference>
<dbReference type="Pfam" id="PF00717">
    <property type="entry name" value="Peptidase_S24"/>
    <property type="match status" value="1"/>
</dbReference>
<dbReference type="Proteomes" id="UP000095553">
    <property type="component" value="Unassembled WGS sequence"/>
</dbReference>
<accession>A0A173UXV4</accession>
<organism evidence="2 5">
    <name type="scientific">Anaerostipes hadrus</name>
    <dbReference type="NCBI Taxonomy" id="649756"/>
    <lineage>
        <taxon>Bacteria</taxon>
        <taxon>Bacillati</taxon>
        <taxon>Bacillota</taxon>
        <taxon>Clostridia</taxon>
        <taxon>Lachnospirales</taxon>
        <taxon>Lachnospiraceae</taxon>
        <taxon>Anaerostipes</taxon>
    </lineage>
</organism>
<protein>
    <submittedName>
        <fullName evidence="4">S24/S26 family peptidase</fullName>
    </submittedName>
    <submittedName>
        <fullName evidence="2">Signal peptidase I</fullName>
    </submittedName>
</protein>
<gene>
    <name evidence="3" type="ORF">ERS852520_02779</name>
    <name evidence="2" type="ORF">ERS852571_03076</name>
    <name evidence="4" type="ORF">RBI15_03910</name>
</gene>
<dbReference type="EMBL" id="CYXY01000031">
    <property type="protein sequence ID" value="CUN18875.1"/>
    <property type="molecule type" value="Genomic_DNA"/>
</dbReference>
<reference evidence="4" key="2">
    <citation type="submission" date="2023-08" db="EMBL/GenBank/DDBJ databases">
        <title>Complete Genome Sequences of butyrate producing Anaerostipes hadrus strains BA1 and GIF7 isolated from the terminal ileum of a healthy lean male.</title>
        <authorList>
            <person name="Low A."/>
            <person name="Sheludchenko M."/>
            <person name="Cheng H.E."/>
            <person name="Koh X.Q."/>
            <person name="Lee J."/>
        </authorList>
    </citation>
    <scope>NUCLEOTIDE SEQUENCE</scope>
    <source>
        <strain evidence="4">BA1</strain>
    </source>
</reference>
<dbReference type="EMBL" id="CP132968">
    <property type="protein sequence ID" value="WMD17265.1"/>
    <property type="molecule type" value="Genomic_DNA"/>
</dbReference>
<evidence type="ECO:0000313" key="5">
    <source>
        <dbReference type="Proteomes" id="UP000095553"/>
    </source>
</evidence>
<dbReference type="AlphaFoldDB" id="A0A173UXV4"/>
<proteinExistence type="predicted"/>
<dbReference type="Proteomes" id="UP000095564">
    <property type="component" value="Unassembled WGS sequence"/>
</dbReference>
<feature type="domain" description="Peptidase S24/S26A/S26B/S26C" evidence="1">
    <location>
        <begin position="8"/>
        <end position="82"/>
    </location>
</feature>
<evidence type="ECO:0000259" key="1">
    <source>
        <dbReference type="Pfam" id="PF00717"/>
    </source>
</evidence>
<dbReference type="GeneID" id="92740521"/>